<dbReference type="SUPFAM" id="SSF56112">
    <property type="entry name" value="Protein kinase-like (PK-like)"/>
    <property type="match status" value="1"/>
</dbReference>
<evidence type="ECO:0000256" key="2">
    <source>
        <dbReference type="ARBA" id="ARBA00022679"/>
    </source>
</evidence>
<evidence type="ECO:0000256" key="1">
    <source>
        <dbReference type="ARBA" id="ARBA00022527"/>
    </source>
</evidence>
<dbReference type="Gene3D" id="3.30.200.20">
    <property type="entry name" value="Phosphorylase Kinase, domain 1"/>
    <property type="match status" value="1"/>
</dbReference>
<dbReference type="OrthoDB" id="10254671at2759"/>
<dbReference type="InterPro" id="IPR008271">
    <property type="entry name" value="Ser/Thr_kinase_AS"/>
</dbReference>
<dbReference type="GO" id="GO:0005829">
    <property type="term" value="C:cytosol"/>
    <property type="evidence" value="ECO:0007669"/>
    <property type="project" value="TreeGrafter"/>
</dbReference>
<dbReference type="CDD" id="cd14132">
    <property type="entry name" value="STKc_CK2_alpha"/>
    <property type="match status" value="1"/>
</dbReference>
<evidence type="ECO:0000256" key="5">
    <source>
        <dbReference type="ARBA" id="ARBA00022840"/>
    </source>
</evidence>
<dbReference type="GO" id="GO:0005524">
    <property type="term" value="F:ATP binding"/>
    <property type="evidence" value="ECO:0007669"/>
    <property type="project" value="UniProtKB-UniRule"/>
</dbReference>
<reference evidence="12" key="1">
    <citation type="submission" date="2020-05" db="EMBL/GenBank/DDBJ databases">
        <title>Mycena genomes resolve the evolution of fungal bioluminescence.</title>
        <authorList>
            <person name="Tsai I.J."/>
        </authorList>
    </citation>
    <scope>NUCLEOTIDE SEQUENCE</scope>
    <source>
        <strain evidence="12">CCC161011</strain>
    </source>
</reference>
<keyword evidence="5 8" id="KW-0067">ATP-binding</keyword>
<evidence type="ECO:0000256" key="10">
    <source>
        <dbReference type="RuleBase" id="RU369118"/>
    </source>
</evidence>
<evidence type="ECO:0000256" key="9">
    <source>
        <dbReference type="RuleBase" id="RU000304"/>
    </source>
</evidence>
<dbReference type="AlphaFoldDB" id="A0A8H7CH08"/>
<dbReference type="GO" id="GO:0004674">
    <property type="term" value="F:protein serine/threonine kinase activity"/>
    <property type="evidence" value="ECO:0007669"/>
    <property type="project" value="UniProtKB-UniRule"/>
</dbReference>
<keyword evidence="13" id="KW-1185">Reference proteome</keyword>
<dbReference type="InterPro" id="IPR011009">
    <property type="entry name" value="Kinase-like_dom_sf"/>
</dbReference>
<dbReference type="InterPro" id="IPR045216">
    <property type="entry name" value="CK2_alpha"/>
</dbReference>
<feature type="domain" description="Protein kinase" evidence="11">
    <location>
        <begin position="57"/>
        <end position="342"/>
    </location>
</feature>
<evidence type="ECO:0000256" key="7">
    <source>
        <dbReference type="ARBA" id="ARBA00048679"/>
    </source>
</evidence>
<dbReference type="PROSITE" id="PS00107">
    <property type="entry name" value="PROTEIN_KINASE_ATP"/>
    <property type="match status" value="1"/>
</dbReference>
<evidence type="ECO:0000256" key="3">
    <source>
        <dbReference type="ARBA" id="ARBA00022741"/>
    </source>
</evidence>
<evidence type="ECO:0000313" key="13">
    <source>
        <dbReference type="Proteomes" id="UP000620124"/>
    </source>
</evidence>
<dbReference type="Proteomes" id="UP000620124">
    <property type="component" value="Unassembled WGS sequence"/>
</dbReference>
<keyword evidence="2 10" id="KW-0808">Transferase</keyword>
<organism evidence="12 13">
    <name type="scientific">Mycena venus</name>
    <dbReference type="NCBI Taxonomy" id="2733690"/>
    <lineage>
        <taxon>Eukaryota</taxon>
        <taxon>Fungi</taxon>
        <taxon>Dikarya</taxon>
        <taxon>Basidiomycota</taxon>
        <taxon>Agaricomycotina</taxon>
        <taxon>Agaricomycetes</taxon>
        <taxon>Agaricomycetidae</taxon>
        <taxon>Agaricales</taxon>
        <taxon>Marasmiineae</taxon>
        <taxon>Mycenaceae</taxon>
        <taxon>Mycena</taxon>
    </lineage>
</organism>
<keyword evidence="10" id="KW-0539">Nucleus</keyword>
<comment type="caution">
    <text evidence="12">The sequence shown here is derived from an EMBL/GenBank/DDBJ whole genome shotgun (WGS) entry which is preliminary data.</text>
</comment>
<evidence type="ECO:0000256" key="4">
    <source>
        <dbReference type="ARBA" id="ARBA00022777"/>
    </source>
</evidence>
<dbReference type="SMART" id="SM00220">
    <property type="entry name" value="S_TKc"/>
    <property type="match status" value="1"/>
</dbReference>
<comment type="function">
    <text evidence="10">Catalytic subunit of a constitutively active serine/threonine-protein kinase complex that phosphorylates a large number of substrates containing acidic residues C-terminal to the phosphorylated serine or threonine.</text>
</comment>
<comment type="subcellular location">
    <subcellularLocation>
        <location evidence="10">Nucleus</location>
    </subcellularLocation>
</comment>
<dbReference type="PROSITE" id="PS50011">
    <property type="entry name" value="PROTEIN_KINASE_DOM"/>
    <property type="match status" value="1"/>
</dbReference>
<gene>
    <name evidence="12" type="ORF">MVEN_02144700</name>
</gene>
<dbReference type="EMBL" id="JACAZI010000022">
    <property type="protein sequence ID" value="KAF7337075.1"/>
    <property type="molecule type" value="Genomic_DNA"/>
</dbReference>
<dbReference type="GO" id="GO:0005634">
    <property type="term" value="C:nucleus"/>
    <property type="evidence" value="ECO:0007669"/>
    <property type="project" value="UniProtKB-SubCell"/>
</dbReference>
<dbReference type="FunFam" id="3.30.200.20:FF:000088">
    <property type="entry name" value="Casein kinase II subunit alpha"/>
    <property type="match status" value="1"/>
</dbReference>
<dbReference type="PROSITE" id="PS00108">
    <property type="entry name" value="PROTEIN_KINASE_ST"/>
    <property type="match status" value="1"/>
</dbReference>
<sequence>MLASVLQRGRHLSVVPLVVFPLPVHMSRVYADANAIRGKSWYEYNKFRIEWSTPERYEIVRRLGGGKYSEVFEGVDTVNSERCVIKVLKPVAGHKIKREIKVLRNLAGAPNCIALLDVVRDPSRLYHSLITEYVENADWSQLYTRLTDADIRHYMFQLLTALDFVHSHGIIHRDVKPANVMIDHQRRELRLIDWGLAEFYHPGVEYHVRVGSRHYKPPELLVGYKRYDYSLDLWSTGCMFAAMIFRKQHFFRGSDNDDQLLKILRVLGTERFDAYLKAYDIPYETDIEELLGSYPARPWTRFITADNAPLASPDALAFVDRLLRFDPRERLTAAEAIAHPYLSTVRVEGLEARGAERLGVCEYEWG</sequence>
<dbReference type="Gene3D" id="1.10.510.10">
    <property type="entry name" value="Transferase(Phosphotransferase) domain 1"/>
    <property type="match status" value="1"/>
</dbReference>
<dbReference type="FunFam" id="1.10.510.10:FF:000059">
    <property type="entry name" value="Casein kinase II subunit alpha"/>
    <property type="match status" value="1"/>
</dbReference>
<dbReference type="InterPro" id="IPR000719">
    <property type="entry name" value="Prot_kinase_dom"/>
</dbReference>
<evidence type="ECO:0000313" key="12">
    <source>
        <dbReference type="EMBL" id="KAF7337075.1"/>
    </source>
</evidence>
<evidence type="ECO:0000256" key="6">
    <source>
        <dbReference type="ARBA" id="ARBA00047899"/>
    </source>
</evidence>
<dbReference type="Pfam" id="PF00069">
    <property type="entry name" value="Pkinase"/>
    <property type="match status" value="1"/>
</dbReference>
<dbReference type="GO" id="GO:0051726">
    <property type="term" value="P:regulation of cell cycle"/>
    <property type="evidence" value="ECO:0007669"/>
    <property type="project" value="TreeGrafter"/>
</dbReference>
<proteinExistence type="inferred from homology"/>
<accession>A0A8H7CH08</accession>
<dbReference type="GO" id="GO:0106310">
    <property type="term" value="F:protein serine kinase activity"/>
    <property type="evidence" value="ECO:0007669"/>
    <property type="project" value="UniProtKB-UniRule"/>
</dbReference>
<dbReference type="PANTHER" id="PTHR24054:SF0">
    <property type="entry name" value="CASEIN KINASE II SUBUNIT ALPHA"/>
    <property type="match status" value="1"/>
</dbReference>
<name>A0A8H7CH08_9AGAR</name>
<dbReference type="InterPro" id="IPR017441">
    <property type="entry name" value="Protein_kinase_ATP_BS"/>
</dbReference>
<evidence type="ECO:0000259" key="11">
    <source>
        <dbReference type="PROSITE" id="PS50011"/>
    </source>
</evidence>
<comment type="catalytic activity">
    <reaction evidence="7 10">
        <text>L-seryl-[protein] + ATP = O-phospho-L-seryl-[protein] + ADP + H(+)</text>
        <dbReference type="Rhea" id="RHEA:17989"/>
        <dbReference type="Rhea" id="RHEA-COMP:9863"/>
        <dbReference type="Rhea" id="RHEA-COMP:11604"/>
        <dbReference type="ChEBI" id="CHEBI:15378"/>
        <dbReference type="ChEBI" id="CHEBI:29999"/>
        <dbReference type="ChEBI" id="CHEBI:30616"/>
        <dbReference type="ChEBI" id="CHEBI:83421"/>
        <dbReference type="ChEBI" id="CHEBI:456216"/>
        <dbReference type="EC" id="2.7.11.1"/>
    </reaction>
</comment>
<dbReference type="PANTHER" id="PTHR24054">
    <property type="entry name" value="CASEIN KINASE II SUBUNIT ALPHA"/>
    <property type="match status" value="1"/>
</dbReference>
<evidence type="ECO:0000256" key="8">
    <source>
        <dbReference type="PROSITE-ProRule" id="PRU10141"/>
    </source>
</evidence>
<keyword evidence="4 10" id="KW-0418">Kinase</keyword>
<comment type="catalytic activity">
    <reaction evidence="6 10">
        <text>L-threonyl-[protein] + ATP = O-phospho-L-threonyl-[protein] + ADP + H(+)</text>
        <dbReference type="Rhea" id="RHEA:46608"/>
        <dbReference type="Rhea" id="RHEA-COMP:11060"/>
        <dbReference type="Rhea" id="RHEA-COMP:11605"/>
        <dbReference type="ChEBI" id="CHEBI:15378"/>
        <dbReference type="ChEBI" id="CHEBI:30013"/>
        <dbReference type="ChEBI" id="CHEBI:30616"/>
        <dbReference type="ChEBI" id="CHEBI:61977"/>
        <dbReference type="ChEBI" id="CHEBI:456216"/>
        <dbReference type="EC" id="2.7.11.1"/>
    </reaction>
</comment>
<comment type="subunit">
    <text evidence="10">Heterotetramer.</text>
</comment>
<comment type="similarity">
    <text evidence="10">Belongs to the protein kinase superfamily. Ser/Thr protein kinase family. CK2 subfamily.</text>
</comment>
<protein>
    <recommendedName>
        <fullName evidence="10">Casein kinase II subunit alpha</fullName>
        <shortName evidence="10">CK II alpha</shortName>
        <ecNumber evidence="10">2.7.11.1</ecNumber>
    </recommendedName>
</protein>
<dbReference type="EC" id="2.7.11.1" evidence="10"/>
<feature type="binding site" evidence="8">
    <location>
        <position position="86"/>
    </location>
    <ligand>
        <name>ATP</name>
        <dbReference type="ChEBI" id="CHEBI:30616"/>
    </ligand>
</feature>
<dbReference type="GO" id="GO:0005956">
    <property type="term" value="C:protein kinase CK2 complex"/>
    <property type="evidence" value="ECO:0007669"/>
    <property type="project" value="TreeGrafter"/>
</dbReference>
<keyword evidence="1 9" id="KW-0723">Serine/threonine-protein kinase</keyword>
<keyword evidence="3 8" id="KW-0547">Nucleotide-binding</keyword>